<reference evidence="2" key="2">
    <citation type="journal article" date="2015" name="Data Brief">
        <title>Shoot transcriptome of the giant reed, Arundo donax.</title>
        <authorList>
            <person name="Barrero R.A."/>
            <person name="Guerrero F.D."/>
            <person name="Moolhuijzen P."/>
            <person name="Goolsby J.A."/>
            <person name="Tidwell J."/>
            <person name="Bellgard S.E."/>
            <person name="Bellgard M.I."/>
        </authorList>
    </citation>
    <scope>NUCLEOTIDE SEQUENCE</scope>
    <source>
        <tissue evidence="2">Shoot tissue taken approximately 20 cm above the soil surface</tissue>
    </source>
</reference>
<feature type="compositionally biased region" description="Basic and acidic residues" evidence="1">
    <location>
        <begin position="94"/>
        <end position="111"/>
    </location>
</feature>
<dbReference type="EMBL" id="GBRH01192315">
    <property type="protein sequence ID" value="JAE05581.1"/>
    <property type="molecule type" value="Transcribed_RNA"/>
</dbReference>
<evidence type="ECO:0000313" key="2">
    <source>
        <dbReference type="EMBL" id="JAE05581.1"/>
    </source>
</evidence>
<feature type="region of interest" description="Disordered" evidence="1">
    <location>
        <begin position="75"/>
        <end position="111"/>
    </location>
</feature>
<organism evidence="2">
    <name type="scientific">Arundo donax</name>
    <name type="common">Giant reed</name>
    <name type="synonym">Donax arundinaceus</name>
    <dbReference type="NCBI Taxonomy" id="35708"/>
    <lineage>
        <taxon>Eukaryota</taxon>
        <taxon>Viridiplantae</taxon>
        <taxon>Streptophyta</taxon>
        <taxon>Embryophyta</taxon>
        <taxon>Tracheophyta</taxon>
        <taxon>Spermatophyta</taxon>
        <taxon>Magnoliopsida</taxon>
        <taxon>Liliopsida</taxon>
        <taxon>Poales</taxon>
        <taxon>Poaceae</taxon>
        <taxon>PACMAD clade</taxon>
        <taxon>Arundinoideae</taxon>
        <taxon>Arundineae</taxon>
        <taxon>Arundo</taxon>
    </lineage>
</organism>
<proteinExistence type="predicted"/>
<evidence type="ECO:0000256" key="1">
    <source>
        <dbReference type="SAM" id="MobiDB-lite"/>
    </source>
</evidence>
<name>A0A0A9F624_ARUDO</name>
<reference evidence="2" key="1">
    <citation type="submission" date="2014-09" db="EMBL/GenBank/DDBJ databases">
        <authorList>
            <person name="Magalhaes I.L.F."/>
            <person name="Oliveira U."/>
            <person name="Santos F.R."/>
            <person name="Vidigal T.H.D.A."/>
            <person name="Brescovit A.D."/>
            <person name="Santos A.J."/>
        </authorList>
    </citation>
    <scope>NUCLEOTIDE SEQUENCE</scope>
    <source>
        <tissue evidence="2">Shoot tissue taken approximately 20 cm above the soil surface</tissue>
    </source>
</reference>
<protein>
    <submittedName>
        <fullName evidence="2">Uncharacterized protein</fullName>
    </submittedName>
</protein>
<accession>A0A0A9F624</accession>
<dbReference type="AlphaFoldDB" id="A0A0A9F624"/>
<sequence>MQADDGVLLLLREAAPLQVGAQVVDPPQPAALAAPLEPCELGHGAPAPDSVTDDVIVELLVFLRRPKPLAELLLNSAAGGGGVPSHSRLPPARWDGRPNERTNNDLDRRST</sequence>